<protein>
    <submittedName>
        <fullName evidence="3">Uncharacterized protein</fullName>
    </submittedName>
</protein>
<dbReference type="AlphaFoldDB" id="A0AAD7MX66"/>
<sequence>MFRLGLPILSLGCPCCTWAALTYPWAAHARLGPPKPMYGPPMLDLGLPNPYMGRPCGTWAAQTHAWDTHNDLLIITNFMKDYLRTAYTPSECTEAALAVPDGPDALAGAKYTLPPDLGFSNGDDDDDKSSGSDDASGSDGDTSESEMESGMEDVLGEKKKKRKAAEKDKGGRKSSANGKANGKETANTVGKKRKRPS</sequence>
<comment type="caution">
    <text evidence="3">The sequence shown here is derived from an EMBL/GenBank/DDBJ whole genome shotgun (WGS) entry which is preliminary data.</text>
</comment>
<evidence type="ECO:0000313" key="4">
    <source>
        <dbReference type="Proteomes" id="UP001215598"/>
    </source>
</evidence>
<proteinExistence type="predicted"/>
<keyword evidence="4" id="KW-1185">Reference proteome</keyword>
<dbReference type="EMBL" id="JARKIB010000131">
    <property type="protein sequence ID" value="KAJ7734667.1"/>
    <property type="molecule type" value="Genomic_DNA"/>
</dbReference>
<accession>A0AAD7MX66</accession>
<feature type="compositionally biased region" description="Acidic residues" evidence="1">
    <location>
        <begin position="141"/>
        <end position="151"/>
    </location>
</feature>
<dbReference type="Proteomes" id="UP001215598">
    <property type="component" value="Unassembled WGS sequence"/>
</dbReference>
<feature type="region of interest" description="Disordered" evidence="1">
    <location>
        <begin position="108"/>
        <end position="197"/>
    </location>
</feature>
<evidence type="ECO:0000256" key="2">
    <source>
        <dbReference type="SAM" id="SignalP"/>
    </source>
</evidence>
<evidence type="ECO:0000256" key="1">
    <source>
        <dbReference type="SAM" id="MobiDB-lite"/>
    </source>
</evidence>
<keyword evidence="2" id="KW-0732">Signal</keyword>
<feature type="signal peptide" evidence="2">
    <location>
        <begin position="1"/>
        <end position="19"/>
    </location>
</feature>
<feature type="chain" id="PRO_5042266751" evidence="2">
    <location>
        <begin position="20"/>
        <end position="197"/>
    </location>
</feature>
<evidence type="ECO:0000313" key="3">
    <source>
        <dbReference type="EMBL" id="KAJ7734667.1"/>
    </source>
</evidence>
<gene>
    <name evidence="3" type="ORF">B0H16DRAFT_1467513</name>
</gene>
<organism evidence="3 4">
    <name type="scientific">Mycena metata</name>
    <dbReference type="NCBI Taxonomy" id="1033252"/>
    <lineage>
        <taxon>Eukaryota</taxon>
        <taxon>Fungi</taxon>
        <taxon>Dikarya</taxon>
        <taxon>Basidiomycota</taxon>
        <taxon>Agaricomycotina</taxon>
        <taxon>Agaricomycetes</taxon>
        <taxon>Agaricomycetidae</taxon>
        <taxon>Agaricales</taxon>
        <taxon>Marasmiineae</taxon>
        <taxon>Mycenaceae</taxon>
        <taxon>Mycena</taxon>
    </lineage>
</organism>
<reference evidence="3" key="1">
    <citation type="submission" date="2023-03" db="EMBL/GenBank/DDBJ databases">
        <title>Massive genome expansion in bonnet fungi (Mycena s.s.) driven by repeated elements and novel gene families across ecological guilds.</title>
        <authorList>
            <consortium name="Lawrence Berkeley National Laboratory"/>
            <person name="Harder C.B."/>
            <person name="Miyauchi S."/>
            <person name="Viragh M."/>
            <person name="Kuo A."/>
            <person name="Thoen E."/>
            <person name="Andreopoulos B."/>
            <person name="Lu D."/>
            <person name="Skrede I."/>
            <person name="Drula E."/>
            <person name="Henrissat B."/>
            <person name="Morin E."/>
            <person name="Kohler A."/>
            <person name="Barry K."/>
            <person name="LaButti K."/>
            <person name="Morin E."/>
            <person name="Salamov A."/>
            <person name="Lipzen A."/>
            <person name="Mereny Z."/>
            <person name="Hegedus B."/>
            <person name="Baldrian P."/>
            <person name="Stursova M."/>
            <person name="Weitz H."/>
            <person name="Taylor A."/>
            <person name="Grigoriev I.V."/>
            <person name="Nagy L.G."/>
            <person name="Martin F."/>
            <person name="Kauserud H."/>
        </authorList>
    </citation>
    <scope>NUCLEOTIDE SEQUENCE</scope>
    <source>
        <strain evidence="3">CBHHK182m</strain>
    </source>
</reference>
<name>A0AAD7MX66_9AGAR</name>
<feature type="compositionally biased region" description="Polar residues" evidence="1">
    <location>
        <begin position="174"/>
        <end position="188"/>
    </location>
</feature>